<comment type="caution">
    <text evidence="2">The sequence shown here is derived from an EMBL/GenBank/DDBJ whole genome shotgun (WGS) entry which is preliminary data.</text>
</comment>
<evidence type="ECO:0000256" key="1">
    <source>
        <dbReference type="SAM" id="MobiDB-lite"/>
    </source>
</evidence>
<name>A0A8S9SGY4_BRACR</name>
<protein>
    <submittedName>
        <fullName evidence="2">Uncharacterized protein</fullName>
    </submittedName>
</protein>
<feature type="region of interest" description="Disordered" evidence="1">
    <location>
        <begin position="1"/>
        <end position="25"/>
    </location>
</feature>
<reference evidence="2" key="1">
    <citation type="submission" date="2019-12" db="EMBL/GenBank/DDBJ databases">
        <title>Genome sequencing and annotation of Brassica cretica.</title>
        <authorList>
            <person name="Studholme D.J."/>
            <person name="Sarris P."/>
        </authorList>
    </citation>
    <scope>NUCLEOTIDE SEQUENCE</scope>
    <source>
        <strain evidence="2">PFS-109/04</strain>
        <tissue evidence="2">Leaf</tissue>
    </source>
</reference>
<dbReference type="AlphaFoldDB" id="A0A8S9SGY4"/>
<dbReference type="Proteomes" id="UP000712600">
    <property type="component" value="Unassembled WGS sequence"/>
</dbReference>
<accession>A0A8S9SGY4</accession>
<evidence type="ECO:0000313" key="3">
    <source>
        <dbReference type="Proteomes" id="UP000712600"/>
    </source>
</evidence>
<evidence type="ECO:0000313" key="2">
    <source>
        <dbReference type="EMBL" id="KAF3600578.1"/>
    </source>
</evidence>
<sequence length="171" mass="19216">MLFVEPGNLENHQPPLPSSDGVTKQRQKFSESIGGQMHHEVVTMRNRQENKERYPKLSLPETSFSVYFFPGKCSMYKEVARLSSGSCCVECGAERRRPPSSLGCYNFEVLSRFSIDYIIHKCVASTTLKEHLKSLVMPTAENENSALDPNNSLNIEGETTPLYAAAENRHS</sequence>
<organism evidence="2 3">
    <name type="scientific">Brassica cretica</name>
    <name type="common">Mustard</name>
    <dbReference type="NCBI Taxonomy" id="69181"/>
    <lineage>
        <taxon>Eukaryota</taxon>
        <taxon>Viridiplantae</taxon>
        <taxon>Streptophyta</taxon>
        <taxon>Embryophyta</taxon>
        <taxon>Tracheophyta</taxon>
        <taxon>Spermatophyta</taxon>
        <taxon>Magnoliopsida</taxon>
        <taxon>eudicotyledons</taxon>
        <taxon>Gunneridae</taxon>
        <taxon>Pentapetalae</taxon>
        <taxon>rosids</taxon>
        <taxon>malvids</taxon>
        <taxon>Brassicales</taxon>
        <taxon>Brassicaceae</taxon>
        <taxon>Brassiceae</taxon>
        <taxon>Brassica</taxon>
    </lineage>
</organism>
<gene>
    <name evidence="2" type="ORF">F2Q69_00036109</name>
</gene>
<proteinExistence type="predicted"/>
<dbReference type="EMBL" id="QGKX02000004">
    <property type="protein sequence ID" value="KAF3600578.1"/>
    <property type="molecule type" value="Genomic_DNA"/>
</dbReference>